<dbReference type="InterPro" id="IPR013785">
    <property type="entry name" value="Aldolase_TIM"/>
</dbReference>
<dbReference type="Gene3D" id="3.20.20.70">
    <property type="entry name" value="Aldolase class I"/>
    <property type="match status" value="1"/>
</dbReference>
<reference evidence="9 10" key="1">
    <citation type="journal article" date="2021" name="Sci. Rep.">
        <title>The genome of the diatom Chaetoceros tenuissimus carries an ancient integrated fragment of an extant virus.</title>
        <authorList>
            <person name="Hongo Y."/>
            <person name="Kimura K."/>
            <person name="Takaki Y."/>
            <person name="Yoshida Y."/>
            <person name="Baba S."/>
            <person name="Kobayashi G."/>
            <person name="Nagasaki K."/>
            <person name="Hano T."/>
            <person name="Tomaru Y."/>
        </authorList>
    </citation>
    <scope>NUCLEOTIDE SEQUENCE [LARGE SCALE GENOMIC DNA]</scope>
    <source>
        <strain evidence="9 10">NIES-3715</strain>
    </source>
</reference>
<dbReference type="SUPFAM" id="SSF51395">
    <property type="entry name" value="FMN-linked oxidoreductases"/>
    <property type="match status" value="1"/>
</dbReference>
<feature type="binding site" evidence="7">
    <location>
        <position position="266"/>
    </location>
    <ligand>
        <name>FMN</name>
        <dbReference type="ChEBI" id="CHEBI:58210"/>
    </ligand>
</feature>
<feature type="binding site" evidence="7">
    <location>
        <position position="192"/>
    </location>
    <ligand>
        <name>glyoxylate</name>
        <dbReference type="ChEBI" id="CHEBI:36655"/>
    </ligand>
</feature>
<feature type="binding site" evidence="7">
    <location>
        <position position="47"/>
    </location>
    <ligand>
        <name>glyoxylate</name>
        <dbReference type="ChEBI" id="CHEBI:36655"/>
    </ligand>
</feature>
<evidence type="ECO:0000313" key="9">
    <source>
        <dbReference type="EMBL" id="GFH58208.1"/>
    </source>
</evidence>
<feature type="binding site" evidence="7">
    <location>
        <position position="290"/>
    </location>
    <ligand>
        <name>glyoxylate</name>
        <dbReference type="ChEBI" id="CHEBI:36655"/>
    </ligand>
</feature>
<feature type="active site" description="Proton acceptor" evidence="6">
    <location>
        <position position="290"/>
    </location>
</feature>
<dbReference type="PROSITE" id="PS51349">
    <property type="entry name" value="FMN_HYDROXY_ACID_DH_2"/>
    <property type="match status" value="1"/>
</dbReference>
<evidence type="ECO:0000256" key="3">
    <source>
        <dbReference type="ARBA" id="ARBA00022643"/>
    </source>
</evidence>
<keyword evidence="4" id="KW-0560">Oxidoreductase</keyword>
<evidence type="ECO:0000256" key="5">
    <source>
        <dbReference type="ARBA" id="ARBA00024042"/>
    </source>
</evidence>
<feature type="binding site" evidence="7">
    <location>
        <position position="288"/>
    </location>
    <ligand>
        <name>FMN</name>
        <dbReference type="ChEBI" id="CHEBI:58210"/>
    </ligand>
</feature>
<feature type="binding site" evidence="7">
    <location>
        <position position="293"/>
    </location>
    <ligand>
        <name>glyoxylate</name>
        <dbReference type="ChEBI" id="CHEBI:36655"/>
    </ligand>
</feature>
<dbReference type="AlphaFoldDB" id="A0AAD3D5K8"/>
<dbReference type="Pfam" id="PF01070">
    <property type="entry name" value="FMN_dh"/>
    <property type="match status" value="1"/>
</dbReference>
<evidence type="ECO:0000256" key="6">
    <source>
        <dbReference type="PIRSR" id="PIRSR000138-1"/>
    </source>
</evidence>
<dbReference type="InterPro" id="IPR012133">
    <property type="entry name" value="Alpha-hydoxy_acid_DH_FMN"/>
</dbReference>
<feature type="binding site" evidence="7">
    <location>
        <position position="155"/>
    </location>
    <ligand>
        <name>FMN</name>
        <dbReference type="ChEBI" id="CHEBI:58210"/>
    </ligand>
</feature>
<sequence length="409" mass="45055">MSPPHASKKHKVLKKISDKNDFRHKCYNLDDFQKLAKKILPKDLYEYLASGTDDEQTLLMNRSAFQSFYLRPRVMKPVGNISTATSLFGRQVSMPVYCSPAGVHALCEPKEGECATVRAFTNAGLMFGLSQHSTRSIEQVAAAISSPADKNLWFQAYILKDRGTTMKLIHRAIKAGYKGMFITVDSVRFGYREADARNGFNGLPKPHRLVNYDEVGKSTLEQTYNSHKEAAWDQNTEQMFEQNVSWKDIEVIKKELRKLDIPLVVKGIMVAEDAECAILAGADGIVVSNHGGRQLDGAQASIEALPEIARQVAGRIPIWLDGGVRRGTDVLKALALGASAVGIGKPFFFALAVGGEEAVAYMLHLLQTELEAAMCICGIDKISDITPHHVARLESSASRMLPNSARSFL</sequence>
<evidence type="ECO:0000256" key="4">
    <source>
        <dbReference type="ARBA" id="ARBA00023002"/>
    </source>
</evidence>
<gene>
    <name evidence="9" type="ORF">CTEN210_14684</name>
</gene>
<feature type="binding site" evidence="7">
    <location>
        <begin position="100"/>
        <end position="102"/>
    </location>
    <ligand>
        <name>FMN</name>
        <dbReference type="ChEBI" id="CHEBI:58210"/>
    </ligand>
</feature>
<dbReference type="InterPro" id="IPR008259">
    <property type="entry name" value="FMN_hydac_DH_AS"/>
</dbReference>
<dbReference type="PANTHER" id="PTHR10578:SF107">
    <property type="entry name" value="2-HYDROXYACID OXIDASE 1"/>
    <property type="match status" value="1"/>
</dbReference>
<evidence type="ECO:0000313" key="10">
    <source>
        <dbReference type="Proteomes" id="UP001054902"/>
    </source>
</evidence>
<comment type="cofactor">
    <cofactor evidence="1">
        <name>FMN</name>
        <dbReference type="ChEBI" id="CHEBI:58210"/>
    </cofactor>
</comment>
<keyword evidence="3 7" id="KW-0288">FMN</keyword>
<dbReference type="FunFam" id="3.20.20.70:FF:000029">
    <property type="entry name" value="L-lactate dehydrogenase"/>
    <property type="match status" value="1"/>
</dbReference>
<evidence type="ECO:0000256" key="1">
    <source>
        <dbReference type="ARBA" id="ARBA00001917"/>
    </source>
</evidence>
<dbReference type="PIRSF" id="PIRSF000138">
    <property type="entry name" value="Al-hdrx_acd_dh"/>
    <property type="match status" value="1"/>
</dbReference>
<comment type="caution">
    <text evidence="9">The sequence shown here is derived from an EMBL/GenBank/DDBJ whole genome shotgun (WGS) entry which is preliminary data.</text>
</comment>
<dbReference type="InterPro" id="IPR000262">
    <property type="entry name" value="FMN-dep_DH"/>
</dbReference>
<keyword evidence="2 7" id="KW-0285">Flavoprotein</keyword>
<proteinExistence type="inferred from homology"/>
<dbReference type="PANTHER" id="PTHR10578">
    <property type="entry name" value="S -2-HYDROXY-ACID OXIDASE-RELATED"/>
    <property type="match status" value="1"/>
</dbReference>
<dbReference type="PROSITE" id="PS00557">
    <property type="entry name" value="FMN_HYDROXY_ACID_DH_1"/>
    <property type="match status" value="1"/>
</dbReference>
<feature type="binding site" evidence="7">
    <location>
        <position position="157"/>
    </location>
    <ligand>
        <name>glyoxylate</name>
        <dbReference type="ChEBI" id="CHEBI:36655"/>
    </ligand>
</feature>
<dbReference type="GO" id="GO:0016614">
    <property type="term" value="F:oxidoreductase activity, acting on CH-OH group of donors"/>
    <property type="evidence" value="ECO:0007669"/>
    <property type="project" value="UniProtKB-ARBA"/>
</dbReference>
<comment type="similarity">
    <text evidence="5">Belongs to the FMN-dependent alpha-hydroxy acid dehydrogenase family.</text>
</comment>
<feature type="binding site" evidence="7">
    <location>
        <position position="130"/>
    </location>
    <ligand>
        <name>FMN</name>
        <dbReference type="ChEBI" id="CHEBI:58210"/>
    </ligand>
</feature>
<evidence type="ECO:0000259" key="8">
    <source>
        <dbReference type="PROSITE" id="PS51349"/>
    </source>
</evidence>
<dbReference type="GO" id="GO:0010181">
    <property type="term" value="F:FMN binding"/>
    <property type="evidence" value="ECO:0007669"/>
    <property type="project" value="InterPro"/>
</dbReference>
<feature type="binding site" evidence="7">
    <location>
        <begin position="321"/>
        <end position="325"/>
    </location>
    <ligand>
        <name>FMN</name>
        <dbReference type="ChEBI" id="CHEBI:58210"/>
    </ligand>
</feature>
<dbReference type="InterPro" id="IPR037396">
    <property type="entry name" value="FMN_HAD"/>
</dbReference>
<accession>A0AAD3D5K8</accession>
<feature type="binding site" evidence="7">
    <location>
        <position position="183"/>
    </location>
    <ligand>
        <name>FMN</name>
        <dbReference type="ChEBI" id="CHEBI:58210"/>
    </ligand>
</feature>
<keyword evidence="10" id="KW-1185">Reference proteome</keyword>
<evidence type="ECO:0000256" key="2">
    <source>
        <dbReference type="ARBA" id="ARBA00022630"/>
    </source>
</evidence>
<name>A0AAD3D5K8_9STRA</name>
<dbReference type="Proteomes" id="UP001054902">
    <property type="component" value="Unassembled WGS sequence"/>
</dbReference>
<dbReference type="CDD" id="cd02809">
    <property type="entry name" value="alpha_hydroxyacid_oxid_FMN"/>
    <property type="match status" value="1"/>
</dbReference>
<feature type="domain" description="FMN hydroxy acid dehydrogenase" evidence="8">
    <location>
        <begin position="21"/>
        <end position="395"/>
    </location>
</feature>
<evidence type="ECO:0000256" key="7">
    <source>
        <dbReference type="PIRSR" id="PIRSR000138-2"/>
    </source>
</evidence>
<protein>
    <recommendedName>
        <fullName evidence="8">FMN hydroxy acid dehydrogenase domain-containing protein</fullName>
    </recommendedName>
</protein>
<dbReference type="EMBL" id="BLLK01000061">
    <property type="protein sequence ID" value="GFH58208.1"/>
    <property type="molecule type" value="Genomic_DNA"/>
</dbReference>
<organism evidence="9 10">
    <name type="scientific">Chaetoceros tenuissimus</name>
    <dbReference type="NCBI Taxonomy" id="426638"/>
    <lineage>
        <taxon>Eukaryota</taxon>
        <taxon>Sar</taxon>
        <taxon>Stramenopiles</taxon>
        <taxon>Ochrophyta</taxon>
        <taxon>Bacillariophyta</taxon>
        <taxon>Coscinodiscophyceae</taxon>
        <taxon>Chaetocerotophycidae</taxon>
        <taxon>Chaetocerotales</taxon>
        <taxon>Chaetocerotaceae</taxon>
        <taxon>Chaetoceros</taxon>
    </lineage>
</organism>